<reference evidence="5" key="3">
    <citation type="submission" date="2016-10" db="EMBL/GenBank/DDBJ databases">
        <authorList>
            <person name="Varghese N."/>
        </authorList>
    </citation>
    <scope>NUCLEOTIDE SEQUENCE [LARGE SCALE GENOMIC DNA]</scope>
    <source>
        <strain evidence="5">DSM 16632</strain>
    </source>
</reference>
<gene>
    <name evidence="3" type="ORF">SAMN02910297_00439</name>
    <name evidence="2" type="ORF">YLM1_0014</name>
</gene>
<dbReference type="RefSeq" id="WP_067145099.1">
    <property type="nucleotide sequence ID" value="NZ_CP014265.1"/>
</dbReference>
<evidence type="ECO:0008006" key="6">
    <source>
        <dbReference type="Google" id="ProtNLM"/>
    </source>
</evidence>
<dbReference type="Proteomes" id="UP000183442">
    <property type="component" value="Unassembled WGS sequence"/>
</dbReference>
<reference evidence="2 4" key="1">
    <citation type="journal article" date="2016" name="Genome Announc.">
        <title>Draft Genome Sequence of the Rumen Methanogen Methanobrevibacter olleyae YLM1.</title>
        <authorList>
            <person name="Kelly W.J."/>
            <person name="Li D."/>
            <person name="Lambie S.C."/>
            <person name="Cox F."/>
            <person name="Attwood G.T."/>
            <person name="Altermann E."/>
            <person name="Leahy S.C."/>
        </authorList>
    </citation>
    <scope>NUCLEOTIDE SEQUENCE [LARGE SCALE GENOMIC DNA]</scope>
    <source>
        <strain evidence="2 4">YLM1</strain>
    </source>
</reference>
<feature type="coiled-coil region" evidence="1">
    <location>
        <begin position="88"/>
        <end position="267"/>
    </location>
</feature>
<evidence type="ECO:0000313" key="5">
    <source>
        <dbReference type="Proteomes" id="UP000183442"/>
    </source>
</evidence>
<dbReference type="STRING" id="294671.YLM1_0014"/>
<organism evidence="2 4">
    <name type="scientific">Methanobrevibacter olleyae</name>
    <dbReference type="NCBI Taxonomy" id="294671"/>
    <lineage>
        <taxon>Archaea</taxon>
        <taxon>Methanobacteriati</taxon>
        <taxon>Methanobacteriota</taxon>
        <taxon>Methanomada group</taxon>
        <taxon>Methanobacteria</taxon>
        <taxon>Methanobacteriales</taxon>
        <taxon>Methanobacteriaceae</taxon>
        <taxon>Methanobrevibacter</taxon>
    </lineage>
</organism>
<protein>
    <recommendedName>
        <fullName evidence="6">Chromosome partition protein Smc</fullName>
    </recommendedName>
</protein>
<sequence>MVVFISEEEIETLKKQLSEKNEKLKNQAIELNHLTNDIIPKLKKENKQLKSLKIELSDALENSTKKYFNQLEINADLSESVAKKGAGLQLAKVRLEEIEKLVVELESKANEKELDLETIEDLSEEEKSIIDELKNEISKLNKELNAKDKIINNKENEIKKKQNQLKDKNSEIADLKDNLIPKLKAESAELNAKIKSIKAEAEEEIARVRGKVAKLESEIKDLNSKLDSKKRDYDKLNTAMNAKNKKINSLKNKNQQLSEQLKEKASKGFFSKLKGR</sequence>
<evidence type="ECO:0000313" key="4">
    <source>
        <dbReference type="Proteomes" id="UP000066376"/>
    </source>
</evidence>
<keyword evidence="1" id="KW-0175">Coiled coil</keyword>
<dbReference type="Proteomes" id="UP000066376">
    <property type="component" value="Chromosome"/>
</dbReference>
<dbReference type="EMBL" id="CP014265">
    <property type="protein sequence ID" value="AMK14574.1"/>
    <property type="molecule type" value="Genomic_DNA"/>
</dbReference>
<dbReference type="AlphaFoldDB" id="A0A126QXN9"/>
<accession>A0A126QXN9</accession>
<reference evidence="3" key="4">
    <citation type="submission" date="2016-10" db="EMBL/GenBank/DDBJ databases">
        <authorList>
            <person name="de Groot N.N."/>
        </authorList>
    </citation>
    <scope>NUCLEOTIDE SEQUENCE [LARGE SCALE GENOMIC DNA]</scope>
    <source>
        <strain evidence="3">DSM 16632</strain>
    </source>
</reference>
<feature type="coiled-coil region" evidence="1">
    <location>
        <begin position="3"/>
        <end position="62"/>
    </location>
</feature>
<dbReference type="KEGG" id="mol:YLM1_0014"/>
<dbReference type="GeneID" id="28488311"/>
<dbReference type="Gene3D" id="1.20.5.1700">
    <property type="match status" value="1"/>
</dbReference>
<evidence type="ECO:0000313" key="3">
    <source>
        <dbReference type="EMBL" id="SFL27833.1"/>
    </source>
</evidence>
<dbReference type="EMBL" id="FOTL01000004">
    <property type="protein sequence ID" value="SFL27833.1"/>
    <property type="molecule type" value="Genomic_DNA"/>
</dbReference>
<dbReference type="OrthoDB" id="77434at2157"/>
<keyword evidence="4" id="KW-1185">Reference proteome</keyword>
<evidence type="ECO:0000313" key="2">
    <source>
        <dbReference type="EMBL" id="AMK14574.1"/>
    </source>
</evidence>
<name>A0A126QXN9_METOL</name>
<dbReference type="PATRIC" id="fig|294671.3.peg.14"/>
<proteinExistence type="predicted"/>
<evidence type="ECO:0000256" key="1">
    <source>
        <dbReference type="SAM" id="Coils"/>
    </source>
</evidence>
<reference evidence="4" key="2">
    <citation type="submission" date="2016-02" db="EMBL/GenBank/DDBJ databases">
        <title>The draft genome sequence of the rumen methanogen Methanobrevibacter olleyae YLM1.</title>
        <authorList>
            <consortium name="New Zealand Agricultural Greenhouse Gas Research Centre/Pastoral Greenhouse Gas Research Consortium"/>
            <person name="Kelly W.J."/>
            <person name="Li D."/>
            <person name="Lambie S.C."/>
            <person name="Attwood G.T."/>
            <person name="Altermann E."/>
            <person name="Leahy S.C."/>
        </authorList>
    </citation>
    <scope>NUCLEOTIDE SEQUENCE [LARGE SCALE GENOMIC DNA]</scope>
    <source>
        <strain evidence="4">YLM1</strain>
    </source>
</reference>